<keyword evidence="1" id="KW-0472">Membrane</keyword>
<proteinExistence type="predicted"/>
<keyword evidence="1" id="KW-1133">Transmembrane helix</keyword>
<sequence length="55" mass="6316">MRKFNPLVGMKLAKEIKKTNVNWKLLLILLLPFGTVILIGLILLKKIKKNKNSKT</sequence>
<evidence type="ECO:0000313" key="2">
    <source>
        <dbReference type="EMBL" id="CUU08375.1"/>
    </source>
</evidence>
<organism evidence="2 3">
    <name type="scientific">Candidatus Thermokryptus mobilis</name>
    <dbReference type="NCBI Taxonomy" id="1643428"/>
    <lineage>
        <taxon>Bacteria</taxon>
        <taxon>Pseudomonadati</taxon>
        <taxon>Candidatus Kryptoniota</taxon>
        <taxon>Candidatus Thermokryptus</taxon>
    </lineage>
</organism>
<reference evidence="3" key="1">
    <citation type="submission" date="2015-11" db="EMBL/GenBank/DDBJ databases">
        <authorList>
            <person name="Varghese N."/>
        </authorList>
    </citation>
    <scope>NUCLEOTIDE SEQUENCE [LARGE SCALE GENOMIC DNA]</scope>
</reference>
<dbReference type="STRING" id="1643428.GCA_001442855_02024"/>
<dbReference type="Proteomes" id="UP000320623">
    <property type="component" value="Unassembled WGS sequence"/>
</dbReference>
<evidence type="ECO:0000256" key="1">
    <source>
        <dbReference type="SAM" id="Phobius"/>
    </source>
</evidence>
<feature type="transmembrane region" description="Helical" evidence="1">
    <location>
        <begin position="25"/>
        <end position="44"/>
    </location>
</feature>
<protein>
    <submittedName>
        <fullName evidence="2">Uncharacterized protein</fullName>
    </submittedName>
</protein>
<gene>
    <name evidence="2" type="ORF">JGI1_02066</name>
</gene>
<name>A0A0S4NAR1_9BACT</name>
<keyword evidence="1" id="KW-0812">Transmembrane</keyword>
<dbReference type="EMBL" id="FAOO01000021">
    <property type="protein sequence ID" value="CUU08375.1"/>
    <property type="molecule type" value="Genomic_DNA"/>
</dbReference>
<accession>A0A0S4NAR1</accession>
<evidence type="ECO:0000313" key="3">
    <source>
        <dbReference type="Proteomes" id="UP000320623"/>
    </source>
</evidence>
<dbReference type="AlphaFoldDB" id="A0A0S4NAR1"/>
<keyword evidence="3" id="KW-1185">Reference proteome</keyword>